<dbReference type="SMART" id="SM00052">
    <property type="entry name" value="EAL"/>
    <property type="match status" value="1"/>
</dbReference>
<name>A0ABR8EW77_NOSLI</name>
<dbReference type="InterPro" id="IPR050706">
    <property type="entry name" value="Cyclic-di-GMP_PDE-like"/>
</dbReference>
<dbReference type="InterPro" id="IPR018247">
    <property type="entry name" value="EF_Hand_1_Ca_BS"/>
</dbReference>
<keyword evidence="3" id="KW-1185">Reference proteome</keyword>
<accession>A0ABR8EW77</accession>
<dbReference type="Pfam" id="PF00563">
    <property type="entry name" value="EAL"/>
    <property type="match status" value="1"/>
</dbReference>
<dbReference type="InterPro" id="IPR001633">
    <property type="entry name" value="EAL_dom"/>
</dbReference>
<evidence type="ECO:0000313" key="3">
    <source>
        <dbReference type="Proteomes" id="UP000604661"/>
    </source>
</evidence>
<dbReference type="PANTHER" id="PTHR33121">
    <property type="entry name" value="CYCLIC DI-GMP PHOSPHODIESTERASE PDEF"/>
    <property type="match status" value="1"/>
</dbReference>
<dbReference type="SUPFAM" id="SSF141868">
    <property type="entry name" value="EAL domain-like"/>
    <property type="match status" value="1"/>
</dbReference>
<evidence type="ECO:0000259" key="1">
    <source>
        <dbReference type="PROSITE" id="PS50883"/>
    </source>
</evidence>
<feature type="domain" description="EAL" evidence="1">
    <location>
        <begin position="472"/>
        <end position="747"/>
    </location>
</feature>
<dbReference type="InterPro" id="IPR035919">
    <property type="entry name" value="EAL_sf"/>
</dbReference>
<proteinExistence type="predicted"/>
<gene>
    <name evidence="2" type="ORF">H6G95_16605</name>
</gene>
<dbReference type="RefSeq" id="WP_190894551.1">
    <property type="nucleotide sequence ID" value="NZ_JACJTE010000016.1"/>
</dbReference>
<dbReference type="PROSITE" id="PS50883">
    <property type="entry name" value="EAL"/>
    <property type="match status" value="1"/>
</dbReference>
<dbReference type="SUPFAM" id="SSF52129">
    <property type="entry name" value="Caspase-like"/>
    <property type="match status" value="1"/>
</dbReference>
<sequence length="755" mass="85482">MAKIALLIGVDEYEPGLSPLPAATKDIEALRRVLQDPDMGDFNELKSLKNPDPQTMQYEIEALFSERTKEDLILFYFSGHGIKDDTGNLYFATRATKKTPKGELVRSTAVPATFIHEVMKRSRAKRQVIILDCCFSGAFDPSLSTKNDDSVDLQGQLGSEGRVVLTSSSSTEYAFEQQGSELSVYTRYLVEGIETGTGDLNKDGQVSILELHEYATSKIREVLPSMTPKIIVLRDKGFEIILAKAKSMPIPVLETIQTKIHIGEIKLEYSKKLSNTRYYNPIPSLLQPFESFISRLAERLGEYSVKYLSHNNGDRPATVQNFILEVIRQTSDADLVFVMHRVENQNTWNIKAQSNFSEIIDDDAYANILKNKILSNIPINSIFTSDHQGIYRIHYDEQESASKAFILIPLDTLDNEFILVCGLLKDSYLLSDAYCTIISSFYEASQELYLQPTRVEATILDNLKKNYGFVPFSFYEKRFNLFCDRLAKIVIYFEPILDLDTFSISGWEALARDPDSLIAPVDLFYAAELWGRKFTIELDQVLLNLAADSYRRALIEAKQSRSHEILPLSVNVYPESLMRTAYFETVREIVKEGTSNHITAKKLILEISEKTDLPIYQDGVKLKSPLDTFKIRLSKYVQELKIKFGIDDFGVGYASVSRLAGLNPPYVKIDREILYQEPVNVIIEFVQKIVATTNPLNPASIIVEGLDENSPVTLNQLKKLGISYVQGHIIGKAEPTIYRLSQEKSEFLRKQILGK</sequence>
<dbReference type="Pfam" id="PF00656">
    <property type="entry name" value="Peptidase_C14"/>
    <property type="match status" value="1"/>
</dbReference>
<protein>
    <submittedName>
        <fullName evidence="2">EAL domain-containing protein</fullName>
    </submittedName>
</protein>
<dbReference type="EMBL" id="JACJTE010000016">
    <property type="protein sequence ID" value="MBD2562203.1"/>
    <property type="molecule type" value="Genomic_DNA"/>
</dbReference>
<dbReference type="CDD" id="cd01948">
    <property type="entry name" value="EAL"/>
    <property type="match status" value="1"/>
</dbReference>
<reference evidence="2 3" key="1">
    <citation type="journal article" date="2020" name="ISME J.">
        <title>Comparative genomics reveals insights into cyanobacterial evolution and habitat adaptation.</title>
        <authorList>
            <person name="Chen M.Y."/>
            <person name="Teng W.K."/>
            <person name="Zhao L."/>
            <person name="Hu C.X."/>
            <person name="Zhou Y.K."/>
            <person name="Han B.P."/>
            <person name="Song L.R."/>
            <person name="Shu W.S."/>
        </authorList>
    </citation>
    <scope>NUCLEOTIDE SEQUENCE [LARGE SCALE GENOMIC DNA]</scope>
    <source>
        <strain evidence="2 3">FACHB-391</strain>
    </source>
</reference>
<dbReference type="Gene3D" id="3.40.50.1460">
    <property type="match status" value="1"/>
</dbReference>
<dbReference type="PROSITE" id="PS00018">
    <property type="entry name" value="EF_HAND_1"/>
    <property type="match status" value="1"/>
</dbReference>
<dbReference type="Gene3D" id="3.20.20.450">
    <property type="entry name" value="EAL domain"/>
    <property type="match status" value="1"/>
</dbReference>
<organism evidence="2 3">
    <name type="scientific">Nostoc linckia FACHB-391</name>
    <dbReference type="NCBI Taxonomy" id="2692906"/>
    <lineage>
        <taxon>Bacteria</taxon>
        <taxon>Bacillati</taxon>
        <taxon>Cyanobacteriota</taxon>
        <taxon>Cyanophyceae</taxon>
        <taxon>Nostocales</taxon>
        <taxon>Nostocaceae</taxon>
        <taxon>Nostoc</taxon>
    </lineage>
</organism>
<dbReference type="Proteomes" id="UP000604661">
    <property type="component" value="Unassembled WGS sequence"/>
</dbReference>
<dbReference type="InterPro" id="IPR029030">
    <property type="entry name" value="Caspase-like_dom_sf"/>
</dbReference>
<comment type="caution">
    <text evidence="2">The sequence shown here is derived from an EMBL/GenBank/DDBJ whole genome shotgun (WGS) entry which is preliminary data.</text>
</comment>
<evidence type="ECO:0000313" key="2">
    <source>
        <dbReference type="EMBL" id="MBD2562203.1"/>
    </source>
</evidence>
<dbReference type="InterPro" id="IPR011600">
    <property type="entry name" value="Pept_C14_caspase"/>
</dbReference>
<dbReference type="NCBIfam" id="NF047832">
    <property type="entry name" value="caspase_w_EACC1"/>
    <property type="match status" value="1"/>
</dbReference>
<dbReference type="PANTHER" id="PTHR33121:SF70">
    <property type="entry name" value="SIGNALING PROTEIN YKOW"/>
    <property type="match status" value="1"/>
</dbReference>